<dbReference type="RefSeq" id="WP_146566365.1">
    <property type="nucleotide sequence ID" value="NZ_SIHJ01000002.1"/>
</dbReference>
<evidence type="ECO:0000313" key="2">
    <source>
        <dbReference type="Proteomes" id="UP000316714"/>
    </source>
</evidence>
<protein>
    <recommendedName>
        <fullName evidence="3">HEAT repeat domain-containing protein</fullName>
    </recommendedName>
</protein>
<dbReference type="Proteomes" id="UP000316714">
    <property type="component" value="Unassembled WGS sequence"/>
</dbReference>
<evidence type="ECO:0000313" key="1">
    <source>
        <dbReference type="EMBL" id="TWT33604.1"/>
    </source>
</evidence>
<name>A0A5C5V4Z4_9BACT</name>
<gene>
    <name evidence="1" type="ORF">KOR34_34360</name>
</gene>
<accession>A0A5C5V4Z4</accession>
<proteinExistence type="predicted"/>
<sequence>MDNHIDLPRKLDYLIDASRRFGIHQSDAQVDAFLADATPAQMEELAGIAERLRCGGHLSELMSYLDQRPIDEYAESAQLYFLLGVLDTAGLKFEPPDWNSVESHVRSLQRFGSFRLASERMHAAQFLAEMGQAAAPAIPLLGAACSDEDERVQVWAHFPLARLVGDDESHSRAIRQILSKHGQVDEFGDLDEIGEEASEALEQLQGSVDGRSDDRGEQ</sequence>
<dbReference type="OrthoDB" id="290920at2"/>
<organism evidence="1 2">
    <name type="scientific">Posidoniimonas corsicana</name>
    <dbReference type="NCBI Taxonomy" id="1938618"/>
    <lineage>
        <taxon>Bacteria</taxon>
        <taxon>Pseudomonadati</taxon>
        <taxon>Planctomycetota</taxon>
        <taxon>Planctomycetia</taxon>
        <taxon>Pirellulales</taxon>
        <taxon>Lacipirellulaceae</taxon>
        <taxon>Posidoniimonas</taxon>
    </lineage>
</organism>
<comment type="caution">
    <text evidence="1">The sequence shown here is derived from an EMBL/GenBank/DDBJ whole genome shotgun (WGS) entry which is preliminary data.</text>
</comment>
<reference evidence="1 2" key="1">
    <citation type="submission" date="2019-02" db="EMBL/GenBank/DDBJ databases">
        <title>Deep-cultivation of Planctomycetes and their phenomic and genomic characterization uncovers novel biology.</title>
        <authorList>
            <person name="Wiegand S."/>
            <person name="Jogler M."/>
            <person name="Boedeker C."/>
            <person name="Pinto D."/>
            <person name="Vollmers J."/>
            <person name="Rivas-Marin E."/>
            <person name="Kohn T."/>
            <person name="Peeters S.H."/>
            <person name="Heuer A."/>
            <person name="Rast P."/>
            <person name="Oberbeckmann S."/>
            <person name="Bunk B."/>
            <person name="Jeske O."/>
            <person name="Meyerdierks A."/>
            <person name="Storesund J.E."/>
            <person name="Kallscheuer N."/>
            <person name="Luecker S."/>
            <person name="Lage O.M."/>
            <person name="Pohl T."/>
            <person name="Merkel B.J."/>
            <person name="Hornburger P."/>
            <person name="Mueller R.-W."/>
            <person name="Bruemmer F."/>
            <person name="Labrenz M."/>
            <person name="Spormann A.M."/>
            <person name="Op Den Camp H."/>
            <person name="Overmann J."/>
            <person name="Amann R."/>
            <person name="Jetten M.S.M."/>
            <person name="Mascher T."/>
            <person name="Medema M.H."/>
            <person name="Devos D.P."/>
            <person name="Kaster A.-K."/>
            <person name="Ovreas L."/>
            <person name="Rohde M."/>
            <person name="Galperin M.Y."/>
            <person name="Jogler C."/>
        </authorList>
    </citation>
    <scope>NUCLEOTIDE SEQUENCE [LARGE SCALE GENOMIC DNA]</scope>
    <source>
        <strain evidence="1 2">KOR34</strain>
    </source>
</reference>
<evidence type="ECO:0008006" key="3">
    <source>
        <dbReference type="Google" id="ProtNLM"/>
    </source>
</evidence>
<dbReference type="AlphaFoldDB" id="A0A5C5V4Z4"/>
<keyword evidence="2" id="KW-1185">Reference proteome</keyword>
<dbReference type="EMBL" id="SIHJ01000002">
    <property type="protein sequence ID" value="TWT33604.1"/>
    <property type="molecule type" value="Genomic_DNA"/>
</dbReference>